<evidence type="ECO:0000256" key="7">
    <source>
        <dbReference type="ARBA" id="ARBA00022519"/>
    </source>
</evidence>
<keyword evidence="11 12" id="KW-0472">Membrane</keyword>
<proteinExistence type="inferred from homology"/>
<organism evidence="14 15">
    <name type="scientific">Bacterioplanoides pacificum</name>
    <dbReference type="NCBI Taxonomy" id="1171596"/>
    <lineage>
        <taxon>Bacteria</taxon>
        <taxon>Pseudomonadati</taxon>
        <taxon>Pseudomonadota</taxon>
        <taxon>Gammaproteobacteria</taxon>
        <taxon>Oceanospirillales</taxon>
        <taxon>Oceanospirillaceae</taxon>
        <taxon>Bacterioplanoides</taxon>
    </lineage>
</organism>
<dbReference type="Proteomes" id="UP001595722">
    <property type="component" value="Unassembled WGS sequence"/>
</dbReference>
<feature type="compositionally biased region" description="Polar residues" evidence="13">
    <location>
        <begin position="59"/>
        <end position="70"/>
    </location>
</feature>
<evidence type="ECO:0000256" key="4">
    <source>
        <dbReference type="ARBA" id="ARBA00016461"/>
    </source>
</evidence>
<accession>A0ABV7VTS6</accession>
<keyword evidence="8 12" id="KW-0812">Transmembrane</keyword>
<evidence type="ECO:0000256" key="9">
    <source>
        <dbReference type="ARBA" id="ARBA00022748"/>
    </source>
</evidence>
<evidence type="ECO:0000256" key="10">
    <source>
        <dbReference type="ARBA" id="ARBA00022989"/>
    </source>
</evidence>
<evidence type="ECO:0000313" key="14">
    <source>
        <dbReference type="EMBL" id="MFC3680874.1"/>
    </source>
</evidence>
<dbReference type="RefSeq" id="WP_376866975.1">
    <property type="nucleotide sequence ID" value="NZ_JBHRYB010000013.1"/>
</dbReference>
<protein>
    <recommendedName>
        <fullName evidence="4 12">Heme exporter protein D</fullName>
    </recommendedName>
</protein>
<dbReference type="PANTHER" id="PTHR37531:SF1">
    <property type="entry name" value="HEME EXPORTER PROTEIN D"/>
    <property type="match status" value="1"/>
</dbReference>
<evidence type="ECO:0000256" key="3">
    <source>
        <dbReference type="ARBA" id="ARBA00008741"/>
    </source>
</evidence>
<evidence type="ECO:0000256" key="13">
    <source>
        <dbReference type="SAM" id="MobiDB-lite"/>
    </source>
</evidence>
<comment type="caution">
    <text evidence="14">The sequence shown here is derived from an EMBL/GenBank/DDBJ whole genome shotgun (WGS) entry which is preliminary data.</text>
</comment>
<feature type="transmembrane region" description="Helical" evidence="12">
    <location>
        <begin position="20"/>
        <end position="39"/>
    </location>
</feature>
<keyword evidence="15" id="KW-1185">Reference proteome</keyword>
<comment type="subcellular location">
    <subcellularLocation>
        <location evidence="2 12">Cell inner membrane</location>
        <topology evidence="2 12">Single-pass membrane protein</topology>
    </subcellularLocation>
</comment>
<keyword evidence="5 12" id="KW-0813">Transport</keyword>
<evidence type="ECO:0000256" key="1">
    <source>
        <dbReference type="ARBA" id="ARBA00002442"/>
    </source>
</evidence>
<dbReference type="InterPro" id="IPR007078">
    <property type="entry name" value="Haem_export_protD_CcmD"/>
</dbReference>
<evidence type="ECO:0000256" key="5">
    <source>
        <dbReference type="ARBA" id="ARBA00022448"/>
    </source>
</evidence>
<sequence length="70" mass="8258">MQFDSFAEFIAMGRHGFYVWLAYGLSALIIMYNLLAPLLRRRQIIREQAQRLRRERNRSSQVENNDAPSA</sequence>
<evidence type="ECO:0000256" key="11">
    <source>
        <dbReference type="ARBA" id="ARBA00023136"/>
    </source>
</evidence>
<dbReference type="Pfam" id="PF04995">
    <property type="entry name" value="CcmD"/>
    <property type="match status" value="1"/>
</dbReference>
<evidence type="ECO:0000256" key="12">
    <source>
        <dbReference type="RuleBase" id="RU363101"/>
    </source>
</evidence>
<evidence type="ECO:0000256" key="6">
    <source>
        <dbReference type="ARBA" id="ARBA00022475"/>
    </source>
</evidence>
<keyword evidence="7 12" id="KW-0997">Cell inner membrane</keyword>
<evidence type="ECO:0000256" key="2">
    <source>
        <dbReference type="ARBA" id="ARBA00004377"/>
    </source>
</evidence>
<dbReference type="PANTHER" id="PTHR37531">
    <property type="entry name" value="HEME EXPORTER PROTEIN D"/>
    <property type="match status" value="1"/>
</dbReference>
<feature type="region of interest" description="Disordered" evidence="13">
    <location>
        <begin position="51"/>
        <end position="70"/>
    </location>
</feature>
<comment type="similarity">
    <text evidence="3 12">Belongs to the CcmD/CycX/HelD family.</text>
</comment>
<dbReference type="EMBL" id="JBHRYB010000013">
    <property type="protein sequence ID" value="MFC3680874.1"/>
    <property type="molecule type" value="Genomic_DNA"/>
</dbReference>
<dbReference type="InterPro" id="IPR052075">
    <property type="entry name" value="Heme_exporter_D"/>
</dbReference>
<gene>
    <name evidence="14" type="primary">ccmD</name>
    <name evidence="14" type="ORF">ACFOMG_12265</name>
</gene>
<comment type="function">
    <text evidence="1 12">Required for the export of heme to the periplasm for the biogenesis of c-type cytochromes.</text>
</comment>
<name>A0ABV7VTS6_9GAMM</name>
<evidence type="ECO:0000256" key="8">
    <source>
        <dbReference type="ARBA" id="ARBA00022692"/>
    </source>
</evidence>
<keyword evidence="10 12" id="KW-1133">Transmembrane helix</keyword>
<reference evidence="15" key="1">
    <citation type="journal article" date="2019" name="Int. J. Syst. Evol. Microbiol.">
        <title>The Global Catalogue of Microorganisms (GCM) 10K type strain sequencing project: providing services to taxonomists for standard genome sequencing and annotation.</title>
        <authorList>
            <consortium name="The Broad Institute Genomics Platform"/>
            <consortium name="The Broad Institute Genome Sequencing Center for Infectious Disease"/>
            <person name="Wu L."/>
            <person name="Ma J."/>
        </authorList>
    </citation>
    <scope>NUCLEOTIDE SEQUENCE [LARGE SCALE GENOMIC DNA]</scope>
    <source>
        <strain evidence="15">KCTC 42424</strain>
    </source>
</reference>
<dbReference type="NCBIfam" id="TIGR03141">
    <property type="entry name" value="cytochro_ccmD"/>
    <property type="match status" value="1"/>
</dbReference>
<evidence type="ECO:0000313" key="15">
    <source>
        <dbReference type="Proteomes" id="UP001595722"/>
    </source>
</evidence>
<keyword evidence="9 12" id="KW-0201">Cytochrome c-type biogenesis</keyword>
<keyword evidence="6 12" id="KW-1003">Cell membrane</keyword>